<feature type="compositionally biased region" description="Polar residues" evidence="1">
    <location>
        <begin position="87"/>
        <end position="100"/>
    </location>
</feature>
<reference evidence="3" key="1">
    <citation type="journal article" date="2016" name="Genome Announc.">
        <title>Draft genome sequences of fungus Aspergillus calidoustus.</title>
        <authorList>
            <person name="Horn F."/>
            <person name="Linde J."/>
            <person name="Mattern D.J."/>
            <person name="Walther G."/>
            <person name="Guthke R."/>
            <person name="Scherlach K."/>
            <person name="Martin K."/>
            <person name="Brakhage A.A."/>
            <person name="Petzke L."/>
            <person name="Valiante V."/>
        </authorList>
    </citation>
    <scope>NUCLEOTIDE SEQUENCE [LARGE SCALE GENOMIC DNA]</scope>
    <source>
        <strain evidence="3">SF006504</strain>
    </source>
</reference>
<accession>A0A0U5FQP5</accession>
<feature type="region of interest" description="Disordered" evidence="1">
    <location>
        <begin position="37"/>
        <end position="102"/>
    </location>
</feature>
<feature type="compositionally biased region" description="Polar residues" evidence="1">
    <location>
        <begin position="1"/>
        <end position="10"/>
    </location>
</feature>
<keyword evidence="3" id="KW-1185">Reference proteome</keyword>
<dbReference type="AlphaFoldDB" id="A0A0U5FQP5"/>
<feature type="region of interest" description="Disordered" evidence="1">
    <location>
        <begin position="1"/>
        <end position="22"/>
    </location>
</feature>
<evidence type="ECO:0000256" key="1">
    <source>
        <dbReference type="SAM" id="MobiDB-lite"/>
    </source>
</evidence>
<feature type="compositionally biased region" description="Basic and acidic residues" evidence="1">
    <location>
        <begin position="72"/>
        <end position="86"/>
    </location>
</feature>
<sequence>MVQDSISGCPQNAECPEDPGYSVPGTWYQHQIDFLHSGPFHKPPQHTDDRSALSPLTGQRKAHIPSSRRSIQRKDKEKAQKSDLSHFQRSGTPSCRSFRTSPAGRRMGLSAVLC</sequence>
<dbReference type="Proteomes" id="UP000054771">
    <property type="component" value="Unassembled WGS sequence"/>
</dbReference>
<organism evidence="2 3">
    <name type="scientific">Aspergillus calidoustus</name>
    <dbReference type="NCBI Taxonomy" id="454130"/>
    <lineage>
        <taxon>Eukaryota</taxon>
        <taxon>Fungi</taxon>
        <taxon>Dikarya</taxon>
        <taxon>Ascomycota</taxon>
        <taxon>Pezizomycotina</taxon>
        <taxon>Eurotiomycetes</taxon>
        <taxon>Eurotiomycetidae</taxon>
        <taxon>Eurotiales</taxon>
        <taxon>Aspergillaceae</taxon>
        <taxon>Aspergillus</taxon>
        <taxon>Aspergillus subgen. Nidulantes</taxon>
    </lineage>
</organism>
<gene>
    <name evidence="2" type="ORF">ASPCAL01076</name>
</gene>
<evidence type="ECO:0000313" key="3">
    <source>
        <dbReference type="Proteomes" id="UP000054771"/>
    </source>
</evidence>
<name>A0A0U5FQP5_ASPCI</name>
<evidence type="ECO:0000313" key="2">
    <source>
        <dbReference type="EMBL" id="CEL01494.1"/>
    </source>
</evidence>
<protein>
    <submittedName>
        <fullName evidence="2">Uncharacterized protein</fullName>
    </submittedName>
</protein>
<dbReference type="EMBL" id="CDMC01000001">
    <property type="protein sequence ID" value="CEL01494.1"/>
    <property type="molecule type" value="Genomic_DNA"/>
</dbReference>
<proteinExistence type="predicted"/>